<feature type="compositionally biased region" description="Basic and acidic residues" evidence="1">
    <location>
        <begin position="172"/>
        <end position="183"/>
    </location>
</feature>
<feature type="region of interest" description="Disordered" evidence="1">
    <location>
        <begin position="244"/>
        <end position="333"/>
    </location>
</feature>
<feature type="compositionally biased region" description="Polar residues" evidence="1">
    <location>
        <begin position="67"/>
        <end position="77"/>
    </location>
</feature>
<dbReference type="InterPro" id="IPR035999">
    <property type="entry name" value="Sec7_dom_sf"/>
</dbReference>
<gene>
    <name evidence="4" type="ORF">VNI00_001439</name>
</gene>
<dbReference type="SUPFAM" id="SSF48425">
    <property type="entry name" value="Sec7 domain"/>
    <property type="match status" value="1"/>
</dbReference>
<dbReference type="CDD" id="cd00171">
    <property type="entry name" value="Sec7"/>
    <property type="match status" value="1"/>
</dbReference>
<accession>A0AAW0E2Y6</accession>
<dbReference type="Gene3D" id="1.10.1000.11">
    <property type="entry name" value="Arf Nucleotide-binding Site Opener,domain 2"/>
    <property type="match status" value="1"/>
</dbReference>
<feature type="compositionally biased region" description="Basic and acidic residues" evidence="1">
    <location>
        <begin position="17"/>
        <end position="31"/>
    </location>
</feature>
<reference evidence="4 5" key="1">
    <citation type="submission" date="2024-01" db="EMBL/GenBank/DDBJ databases">
        <title>A draft genome for a cacao thread blight-causing isolate of Paramarasmius palmivorus.</title>
        <authorList>
            <person name="Baruah I.K."/>
            <person name="Bukari Y."/>
            <person name="Amoako-Attah I."/>
            <person name="Meinhardt L.W."/>
            <person name="Bailey B.A."/>
            <person name="Cohen S.P."/>
        </authorList>
    </citation>
    <scope>NUCLEOTIDE SEQUENCE [LARGE SCALE GENOMIC DNA]</scope>
    <source>
        <strain evidence="4 5">GH-12</strain>
    </source>
</reference>
<feature type="compositionally biased region" description="Low complexity" evidence="1">
    <location>
        <begin position="372"/>
        <end position="381"/>
    </location>
</feature>
<feature type="region of interest" description="Disordered" evidence="1">
    <location>
        <begin position="934"/>
        <end position="968"/>
    </location>
</feature>
<feature type="compositionally biased region" description="Polar residues" evidence="1">
    <location>
        <begin position="33"/>
        <end position="43"/>
    </location>
</feature>
<dbReference type="PANTHER" id="PTHR10663">
    <property type="entry name" value="GUANYL-NUCLEOTIDE EXCHANGE FACTOR"/>
    <property type="match status" value="1"/>
</dbReference>
<dbReference type="GO" id="GO:0005085">
    <property type="term" value="F:guanyl-nucleotide exchange factor activity"/>
    <property type="evidence" value="ECO:0007669"/>
    <property type="project" value="InterPro"/>
</dbReference>
<name>A0AAW0E2Y6_9AGAR</name>
<feature type="region of interest" description="Disordered" evidence="1">
    <location>
        <begin position="372"/>
        <end position="407"/>
    </location>
</feature>
<feature type="region of interest" description="Disordered" evidence="1">
    <location>
        <begin position="1159"/>
        <end position="1228"/>
    </location>
</feature>
<proteinExistence type="predicted"/>
<dbReference type="PANTHER" id="PTHR10663:SF405">
    <property type="entry name" value="ARF GUANINE NUCLEOTIDE EXCHANGE FACTOR SYT1"/>
    <property type="match status" value="1"/>
</dbReference>
<comment type="caution">
    <text evidence="4">The sequence shown here is derived from an EMBL/GenBank/DDBJ whole genome shotgun (WGS) entry which is preliminary data.</text>
</comment>
<dbReference type="EMBL" id="JAYKXP010000004">
    <property type="protein sequence ID" value="KAK7058815.1"/>
    <property type="molecule type" value="Genomic_DNA"/>
</dbReference>
<feature type="compositionally biased region" description="Polar residues" evidence="1">
    <location>
        <begin position="1074"/>
        <end position="1083"/>
    </location>
</feature>
<dbReference type="PROSITE" id="PS50190">
    <property type="entry name" value="SEC7"/>
    <property type="match status" value="1"/>
</dbReference>
<dbReference type="GO" id="GO:0032012">
    <property type="term" value="P:regulation of ARF protein signal transduction"/>
    <property type="evidence" value="ECO:0007669"/>
    <property type="project" value="InterPro"/>
</dbReference>
<feature type="compositionally biased region" description="Polar residues" evidence="1">
    <location>
        <begin position="136"/>
        <end position="148"/>
    </location>
</feature>
<evidence type="ECO:0000259" key="3">
    <source>
        <dbReference type="PROSITE" id="PS50190"/>
    </source>
</evidence>
<dbReference type="SUPFAM" id="SSF50729">
    <property type="entry name" value="PH domain-like"/>
    <property type="match status" value="1"/>
</dbReference>
<dbReference type="Pfam" id="PF01369">
    <property type="entry name" value="Sec7"/>
    <property type="match status" value="1"/>
</dbReference>
<feature type="compositionally biased region" description="Low complexity" evidence="1">
    <location>
        <begin position="319"/>
        <end position="333"/>
    </location>
</feature>
<protein>
    <submittedName>
        <fullName evidence="4">Uncharacterized protein</fullName>
    </submittedName>
</protein>
<dbReference type="AlphaFoldDB" id="A0AAW0E2Y6"/>
<feature type="region of interest" description="Disordered" evidence="1">
    <location>
        <begin position="92"/>
        <end position="232"/>
    </location>
</feature>
<organism evidence="4 5">
    <name type="scientific">Paramarasmius palmivorus</name>
    <dbReference type="NCBI Taxonomy" id="297713"/>
    <lineage>
        <taxon>Eukaryota</taxon>
        <taxon>Fungi</taxon>
        <taxon>Dikarya</taxon>
        <taxon>Basidiomycota</taxon>
        <taxon>Agaricomycotina</taxon>
        <taxon>Agaricomycetes</taxon>
        <taxon>Agaricomycetidae</taxon>
        <taxon>Agaricales</taxon>
        <taxon>Marasmiineae</taxon>
        <taxon>Marasmiaceae</taxon>
        <taxon>Paramarasmius</taxon>
    </lineage>
</organism>
<dbReference type="Proteomes" id="UP001383192">
    <property type="component" value="Unassembled WGS sequence"/>
</dbReference>
<dbReference type="Pfam" id="PF00169">
    <property type="entry name" value="PH"/>
    <property type="match status" value="1"/>
</dbReference>
<dbReference type="InterPro" id="IPR023394">
    <property type="entry name" value="Sec7_C_sf"/>
</dbReference>
<feature type="region of interest" description="Disordered" evidence="1">
    <location>
        <begin position="1074"/>
        <end position="1127"/>
    </location>
</feature>
<feature type="compositionally biased region" description="Low complexity" evidence="1">
    <location>
        <begin position="1159"/>
        <end position="1174"/>
    </location>
</feature>
<feature type="compositionally biased region" description="Polar residues" evidence="1">
    <location>
        <begin position="96"/>
        <end position="110"/>
    </location>
</feature>
<dbReference type="SMART" id="SM00222">
    <property type="entry name" value="Sec7"/>
    <property type="match status" value="1"/>
</dbReference>
<keyword evidence="5" id="KW-1185">Reference proteome</keyword>
<feature type="compositionally biased region" description="Low complexity" evidence="1">
    <location>
        <begin position="943"/>
        <end position="965"/>
    </location>
</feature>
<dbReference type="Gene3D" id="2.30.29.30">
    <property type="entry name" value="Pleckstrin-homology domain (PH domain)/Phosphotyrosine-binding domain (PTB)"/>
    <property type="match status" value="1"/>
</dbReference>
<feature type="compositionally biased region" description="Pro residues" evidence="1">
    <location>
        <begin position="382"/>
        <end position="391"/>
    </location>
</feature>
<evidence type="ECO:0000256" key="1">
    <source>
        <dbReference type="SAM" id="MobiDB-lite"/>
    </source>
</evidence>
<dbReference type="InterPro" id="IPR001849">
    <property type="entry name" value="PH_domain"/>
</dbReference>
<feature type="compositionally biased region" description="Low complexity" evidence="1">
    <location>
        <begin position="112"/>
        <end position="122"/>
    </location>
</feature>
<evidence type="ECO:0000313" key="5">
    <source>
        <dbReference type="Proteomes" id="UP001383192"/>
    </source>
</evidence>
<feature type="domain" description="PH" evidence="2">
    <location>
        <begin position="705"/>
        <end position="822"/>
    </location>
</feature>
<evidence type="ECO:0000259" key="2">
    <source>
        <dbReference type="PROSITE" id="PS50003"/>
    </source>
</evidence>
<feature type="region of interest" description="Disordered" evidence="1">
    <location>
        <begin position="1"/>
        <end position="77"/>
    </location>
</feature>
<dbReference type="InterPro" id="IPR011993">
    <property type="entry name" value="PH-like_dom_sf"/>
</dbReference>
<dbReference type="SMART" id="SM00233">
    <property type="entry name" value="PH"/>
    <property type="match status" value="1"/>
</dbReference>
<dbReference type="PROSITE" id="PS50003">
    <property type="entry name" value="PH_DOMAIN"/>
    <property type="match status" value="1"/>
</dbReference>
<sequence length="1257" mass="137592">MTTEDGAYRASSSSFMVDKELPPTPPRKEGDNSAETSLSPSRRTSFDEIIDESRRPSLFPRSESPYRLSTSSRPSSTVALAQAALGIGLPHILPHASTSSHTSDKNTIAFTSLPSSSSDDSPTATRNHRNSKWRALSTTDQCEQPETSEGSRRSRGISMGPAAFLGFNGKSSDSKDKGKEKELTGAVVSPSKQLVRKASFWSRKKNLSSSEPAREPQPTSANQVELSVPSLPTLTPISPFYVDLSSSSADQQSSRGQHSRGLSRSHSDRAGNSRYSPKLPAEVPYVKPEIPPGKKRLPPRPSTADALNRPRPARFLSDARPMTASPPSTPAAEPAIRFSDQQEQPRNPHLLRPRSQTNPPFLHRLSLNIFSSSPSQTLPASPSLPTPPIRQSPPKTSIEIPKPQVDEESPEGYLTRLKHAVSKSEIAGILASTADPFHVSALKLYIGQFDFGEDPLDVSLRRLLMDVGLPRETQQIDRVMEAFASRYYQSHSNLFTSEDHPYILAFSLIMLHTDAFNKSNKRKMTKADYIKNTRLPGVAPEVLDCFYDNIVFAPFIFIEDPLDVNGQRGLAVDGTPSKAIAPAGSVLSPTTNGGNSSLILGKGGKVDPYYLITNNLLGPLRVDVEELIPLNDPYSYEGTNGPWDEKDLLESFAQPSVIEVTSDTSKGNPVFFSLSVAGGPPSPLVSTLGTPALDRAPAPEPIILKITKVGVLNRKDDYLEGGKKAASRRWRPWSVILTGSQLLLFRDSTWAETVLTSSVTTQAFKPDELLSLRDSVAVYDKSYTKHDCTFRFVMPDGRHILWGASSEEDMNEWISRINYGSTFKSTGVRMRPLGMSGKDVQLTGVAAATSHLHDLQHASQGQHKVKNWDIDASHDLMGMLSGDSATVTPVKKPARRVTMASTSSDIDVPEAPEIDGADQFIATFDQVKADLVAGRCASPDGSPRPNESTSSSEPNSLPVSPESVLNNQQLPSRSRVVLSKVQALESKLSATRTQLDTDIRFVRNIAVLTPFQRATRERLVMAVQKIAKQVMQTRLDLARLSCHRDVLLRDVAAEAEDWSRARKIALRVATETLQLQTQRQHSTPPVPRMTLSYHESDTSASPPIPIPQMPYSPSRGSLHRPESTAESFQSFHSALDFGPEWPSADDIDTSDLLNTSSTTDNTFHGSFSSGSRGSLQVGTNADEELPVRTSEDGSPLPRGSEDSPSGSHEKFYTAQETNVEEEAEEWNKTRCAQRVSLVRLPSVLGFEKHRTNTTIDE</sequence>
<evidence type="ECO:0000313" key="4">
    <source>
        <dbReference type="EMBL" id="KAK7058815.1"/>
    </source>
</evidence>
<feature type="compositionally biased region" description="Low complexity" evidence="1">
    <location>
        <begin position="245"/>
        <end position="254"/>
    </location>
</feature>
<feature type="compositionally biased region" description="Polar residues" evidence="1">
    <location>
        <begin position="207"/>
        <end position="232"/>
    </location>
</feature>
<feature type="domain" description="SEC7" evidence="3">
    <location>
        <begin position="370"/>
        <end position="553"/>
    </location>
</feature>
<dbReference type="InterPro" id="IPR000904">
    <property type="entry name" value="Sec7_dom"/>
</dbReference>